<name>A0A6A5V3S3_9PLEO</name>
<dbReference type="EMBL" id="ML976656">
    <property type="protein sequence ID" value="KAF1980391.1"/>
    <property type="molecule type" value="Genomic_DNA"/>
</dbReference>
<gene>
    <name evidence="2" type="ORF">BU23DRAFT_443829</name>
    <name evidence="1" type="ORF">BU23DRAFT_472714</name>
</gene>
<dbReference type="Proteomes" id="UP000800036">
    <property type="component" value="Unassembled WGS sequence"/>
</dbReference>
<accession>A0A6A5V3S3</accession>
<dbReference type="OrthoDB" id="3943081at2759"/>
<dbReference type="AlphaFoldDB" id="A0A6A5V3S3"/>
<feature type="non-terminal residue" evidence="1">
    <location>
        <position position="1"/>
    </location>
</feature>
<sequence length="62" mass="7008">EGRLQIKWKPTAEMPADGLTKIFPRQKHASFVRQLGLSDISALLEPRTDSEDIVPNELGGWY</sequence>
<organism evidence="1 3">
    <name type="scientific">Bimuria novae-zelandiae CBS 107.79</name>
    <dbReference type="NCBI Taxonomy" id="1447943"/>
    <lineage>
        <taxon>Eukaryota</taxon>
        <taxon>Fungi</taxon>
        <taxon>Dikarya</taxon>
        <taxon>Ascomycota</taxon>
        <taxon>Pezizomycotina</taxon>
        <taxon>Dothideomycetes</taxon>
        <taxon>Pleosporomycetidae</taxon>
        <taxon>Pleosporales</taxon>
        <taxon>Massarineae</taxon>
        <taxon>Didymosphaeriaceae</taxon>
        <taxon>Bimuria</taxon>
    </lineage>
</organism>
<dbReference type="EMBL" id="ML976697">
    <property type="protein sequence ID" value="KAF1970909.1"/>
    <property type="molecule type" value="Genomic_DNA"/>
</dbReference>
<proteinExistence type="predicted"/>
<reference evidence="1" key="1">
    <citation type="journal article" date="2020" name="Stud. Mycol.">
        <title>101 Dothideomycetes genomes: a test case for predicting lifestyles and emergence of pathogens.</title>
        <authorList>
            <person name="Haridas S."/>
            <person name="Albert R."/>
            <person name="Binder M."/>
            <person name="Bloem J."/>
            <person name="Labutti K."/>
            <person name="Salamov A."/>
            <person name="Andreopoulos B."/>
            <person name="Baker S."/>
            <person name="Barry K."/>
            <person name="Bills G."/>
            <person name="Bluhm B."/>
            <person name="Cannon C."/>
            <person name="Castanera R."/>
            <person name="Culley D."/>
            <person name="Daum C."/>
            <person name="Ezra D."/>
            <person name="Gonzalez J."/>
            <person name="Henrissat B."/>
            <person name="Kuo A."/>
            <person name="Liang C."/>
            <person name="Lipzen A."/>
            <person name="Lutzoni F."/>
            <person name="Magnuson J."/>
            <person name="Mondo S."/>
            <person name="Nolan M."/>
            <person name="Ohm R."/>
            <person name="Pangilinan J."/>
            <person name="Park H.-J."/>
            <person name="Ramirez L."/>
            <person name="Alfaro M."/>
            <person name="Sun H."/>
            <person name="Tritt A."/>
            <person name="Yoshinaga Y."/>
            <person name="Zwiers L.-H."/>
            <person name="Turgeon B."/>
            <person name="Goodwin S."/>
            <person name="Spatafora J."/>
            <person name="Crous P."/>
            <person name="Grigoriev I."/>
        </authorList>
    </citation>
    <scope>NUCLEOTIDE SEQUENCE</scope>
    <source>
        <strain evidence="1">CBS 107.79</strain>
    </source>
</reference>
<evidence type="ECO:0000313" key="1">
    <source>
        <dbReference type="EMBL" id="KAF1970909.1"/>
    </source>
</evidence>
<keyword evidence="3" id="KW-1185">Reference proteome</keyword>
<evidence type="ECO:0000313" key="3">
    <source>
        <dbReference type="Proteomes" id="UP000800036"/>
    </source>
</evidence>
<protein>
    <submittedName>
        <fullName evidence="1">Uncharacterized protein</fullName>
    </submittedName>
</protein>
<evidence type="ECO:0000313" key="2">
    <source>
        <dbReference type="EMBL" id="KAF1980391.1"/>
    </source>
</evidence>